<name>A0ABQ7T5N9_PHRPL</name>
<dbReference type="InterPro" id="IPR017853">
    <property type="entry name" value="GH"/>
</dbReference>
<evidence type="ECO:0000256" key="4">
    <source>
        <dbReference type="SAM" id="Phobius"/>
    </source>
</evidence>
<keyword evidence="3" id="KW-0326">Glycosidase</keyword>
<comment type="caution">
    <text evidence="5">The sequence shown here is derived from an EMBL/GenBank/DDBJ whole genome shotgun (WGS) entry which is preliminary data.</text>
</comment>
<dbReference type="SUPFAM" id="SSF51445">
    <property type="entry name" value="(Trans)glycosidases"/>
    <property type="match status" value="2"/>
</dbReference>
<feature type="transmembrane region" description="Helical" evidence="4">
    <location>
        <begin position="729"/>
        <end position="751"/>
    </location>
</feature>
<dbReference type="Gene3D" id="3.20.20.80">
    <property type="entry name" value="Glycosidases"/>
    <property type="match status" value="2"/>
</dbReference>
<evidence type="ECO:0000313" key="5">
    <source>
        <dbReference type="EMBL" id="KAH0625060.1"/>
    </source>
</evidence>
<gene>
    <name evidence="5" type="ORF">JD844_033115</name>
</gene>
<dbReference type="PANTHER" id="PTHR10353:SF36">
    <property type="entry name" value="LP05116P"/>
    <property type="match status" value="1"/>
</dbReference>
<evidence type="ECO:0008006" key="7">
    <source>
        <dbReference type="Google" id="ProtNLM"/>
    </source>
</evidence>
<keyword evidence="6" id="KW-1185">Reference proteome</keyword>
<evidence type="ECO:0000256" key="2">
    <source>
        <dbReference type="ARBA" id="ARBA00022801"/>
    </source>
</evidence>
<evidence type="ECO:0000256" key="3">
    <source>
        <dbReference type="ARBA" id="ARBA00023295"/>
    </source>
</evidence>
<keyword evidence="4" id="KW-0812">Transmembrane</keyword>
<organism evidence="5 6">
    <name type="scientific">Phrynosoma platyrhinos</name>
    <name type="common">Desert horned lizard</name>
    <dbReference type="NCBI Taxonomy" id="52577"/>
    <lineage>
        <taxon>Eukaryota</taxon>
        <taxon>Metazoa</taxon>
        <taxon>Chordata</taxon>
        <taxon>Craniata</taxon>
        <taxon>Vertebrata</taxon>
        <taxon>Euteleostomi</taxon>
        <taxon>Lepidosauria</taxon>
        <taxon>Squamata</taxon>
        <taxon>Bifurcata</taxon>
        <taxon>Unidentata</taxon>
        <taxon>Episquamata</taxon>
        <taxon>Toxicofera</taxon>
        <taxon>Iguania</taxon>
        <taxon>Phrynosomatidae</taxon>
        <taxon>Phrynosomatinae</taxon>
        <taxon>Phrynosoma</taxon>
    </lineage>
</organism>
<dbReference type="Pfam" id="PF00232">
    <property type="entry name" value="Glyco_hydro_1"/>
    <property type="match status" value="3"/>
</dbReference>
<evidence type="ECO:0000256" key="1">
    <source>
        <dbReference type="ARBA" id="ARBA00010838"/>
    </source>
</evidence>
<dbReference type="PANTHER" id="PTHR10353">
    <property type="entry name" value="GLYCOSYL HYDROLASE"/>
    <property type="match status" value="1"/>
</dbReference>
<keyword evidence="4" id="KW-0472">Membrane</keyword>
<keyword evidence="4" id="KW-1133">Transmembrane helix</keyword>
<protein>
    <recommendedName>
        <fullName evidence="7">Klotho</fullName>
    </recommendedName>
</protein>
<dbReference type="EMBL" id="JAIPUX010001232">
    <property type="protein sequence ID" value="KAH0625060.1"/>
    <property type="molecule type" value="Genomic_DNA"/>
</dbReference>
<keyword evidence="2" id="KW-0378">Hydrolase</keyword>
<dbReference type="InterPro" id="IPR001360">
    <property type="entry name" value="Glyco_hydro_1"/>
</dbReference>
<sequence>MNMVKWVDYPFSYPQAHAQVWHLYHNHFHPVQGGRVSIALGSHWIKPRHMTGNNIKECQKSLEFVLGWFAKPIFIDGDYPESMKSYLSSVLPEFTEAEKKLIRGTADFFALSFGATLSFHLVDPDMLFQQKESLRLRKLLYWISREYNQPEIFIVENSWFVSGSTKLDDFKYMNYLKDFIMDTLKAIRYDGVNVIGYTVWSLMDGFDWLRGYNIRRGLYYVDFQNPDKKIMLKSSGLFYQKVIADNGFPSKPENQSGEGTFPCDFAWGITENFLQVDTTRPQFLDPTLYLWDVHQTRKVIKIMGAVAPICKPQCVDFAAIRLQISLLKDMRITHFHFSLKWPSVLPLGNETSVNHTRLLYYECFVRELVRVNITPVVALWQPSAENQGLPLSLANHGGWEDQRTVEAFVEYAGLCFKKLGQHIKFWITMNEPNVMNLTYKAAHNLLKAHAKAWHLYDKKFRKTQKGKISIALLANWIEPACPFSKNDDNAAKRVLEFDIGWLAEPIFKSGDYPDAMRQWLQQKSRLGFHGPHLPYFSEEEKHLIHGSYDFLALSHYTTFLVNSERETPKRYDHLLEIEMQVDITWVKSPSRIPVVPWGLRKLLNWVKFKYGDIPIYIIASGIDDGQNVGQDKLRIYYIENYINEALKAYTLDNVNLRGYFVYSFSDRSDSRSYGLYSYLKNQYEAKPSVIHYRQIIDNNTFPGPGTPHRLCPRESILCPECSSLQPRNFFLAFVAFILFVFIATVFLITYYSNSSRKYCPPIAHCPPSTFPGEAWK</sequence>
<reference evidence="5 6" key="1">
    <citation type="journal article" date="2022" name="Gigascience">
        <title>A chromosome-level genome assembly and annotation of the desert horned lizard, Phrynosoma platyrhinos, provides insight into chromosomal rearrangements among reptiles.</title>
        <authorList>
            <person name="Koochekian N."/>
            <person name="Ascanio A."/>
            <person name="Farleigh K."/>
            <person name="Card D.C."/>
            <person name="Schield D.R."/>
            <person name="Castoe T.A."/>
            <person name="Jezkova T."/>
        </authorList>
    </citation>
    <scope>NUCLEOTIDE SEQUENCE [LARGE SCALE GENOMIC DNA]</scope>
    <source>
        <strain evidence="5">NK-2021</strain>
    </source>
</reference>
<proteinExistence type="inferred from homology"/>
<evidence type="ECO:0000313" key="6">
    <source>
        <dbReference type="Proteomes" id="UP000826234"/>
    </source>
</evidence>
<comment type="similarity">
    <text evidence="1">Belongs to the glycosyl hydrolase 1 family.</text>
</comment>
<accession>A0ABQ7T5N9</accession>
<dbReference type="PRINTS" id="PR00131">
    <property type="entry name" value="GLHYDRLASE1"/>
</dbReference>
<dbReference type="Proteomes" id="UP000826234">
    <property type="component" value="Unassembled WGS sequence"/>
</dbReference>